<dbReference type="STRING" id="194439.CT0277"/>
<dbReference type="RefSeq" id="WP_010931969.1">
    <property type="nucleotide sequence ID" value="NC_002932.3"/>
</dbReference>
<keyword evidence="3" id="KW-1185">Reference proteome</keyword>
<keyword evidence="1" id="KW-0472">Membrane</keyword>
<accession>Q8KFP5</accession>
<evidence type="ECO:0000313" key="2">
    <source>
        <dbReference type="EMBL" id="AAM71523.1"/>
    </source>
</evidence>
<dbReference type="KEGG" id="cte:CT0277"/>
<reference evidence="2 3" key="1">
    <citation type="journal article" date="2002" name="Proc. Natl. Acad. Sci. U.S.A.">
        <title>The complete genome sequence of Chlorobium tepidum TLS, a photosynthetic, anaerobic, green-sulfur bacterium.</title>
        <authorList>
            <person name="Eisen J.A."/>
            <person name="Nelson K.E."/>
            <person name="Paulsen I.T."/>
            <person name="Heidelberg J.F."/>
            <person name="Wu M."/>
            <person name="Dodson R.J."/>
            <person name="Deboy R."/>
            <person name="Gwinn M.L."/>
            <person name="Nelson W.C."/>
            <person name="Haft D.H."/>
            <person name="Hickey E.K."/>
            <person name="Peterson J.D."/>
            <person name="Durkin A.S."/>
            <person name="Kolonay J.L."/>
            <person name="Yang F."/>
            <person name="Holt I."/>
            <person name="Umayam L.A."/>
            <person name="Mason T."/>
            <person name="Brenner M."/>
            <person name="Shea T.P."/>
            <person name="Parksey D."/>
            <person name="Nierman W.C."/>
            <person name="Feldblyum T.V."/>
            <person name="Hansen C.L."/>
            <person name="Craven M.B."/>
            <person name="Radune D."/>
            <person name="Vamathevan J."/>
            <person name="Khouri H."/>
            <person name="White O."/>
            <person name="Gruber T.M."/>
            <person name="Ketchum K.A."/>
            <person name="Venter J.C."/>
            <person name="Tettelin H."/>
            <person name="Bryant D.A."/>
            <person name="Fraser C.M."/>
        </authorList>
    </citation>
    <scope>NUCLEOTIDE SEQUENCE [LARGE SCALE GENOMIC DNA]</scope>
    <source>
        <strain evidence="3">ATCC 49652 / DSM 12025 / NBRC 103806 / TLS</strain>
    </source>
</reference>
<dbReference type="HOGENOM" id="CLU_159993_0_0_10"/>
<gene>
    <name evidence="2" type="ordered locus">CT0277</name>
</gene>
<dbReference type="Proteomes" id="UP000001007">
    <property type="component" value="Chromosome"/>
</dbReference>
<proteinExistence type="predicted"/>
<organism evidence="2 3">
    <name type="scientific">Chlorobaculum tepidum (strain ATCC 49652 / DSM 12025 / NBRC 103806 / TLS)</name>
    <name type="common">Chlorobium tepidum</name>
    <dbReference type="NCBI Taxonomy" id="194439"/>
    <lineage>
        <taxon>Bacteria</taxon>
        <taxon>Pseudomonadati</taxon>
        <taxon>Chlorobiota</taxon>
        <taxon>Chlorobiia</taxon>
        <taxon>Chlorobiales</taxon>
        <taxon>Chlorobiaceae</taxon>
        <taxon>Chlorobaculum</taxon>
    </lineage>
</organism>
<keyword evidence="1" id="KW-0812">Transmembrane</keyword>
<evidence type="ECO:0000256" key="1">
    <source>
        <dbReference type="SAM" id="Phobius"/>
    </source>
</evidence>
<name>Q8KFP5_CHLTE</name>
<dbReference type="EMBL" id="AE006470">
    <property type="protein sequence ID" value="AAM71523.1"/>
    <property type="molecule type" value="Genomic_DNA"/>
</dbReference>
<sequence length="117" mass="13023">MNRTTEQRNAEVMKTIGLLDQMPRVEVDHLFRVRLMQRIEAMEVKKTSWSALPGGAFNPRLAFMALLLMLNIASALMLFMHGTPQATGSSGAIAESLTEDYGGPALSYYDDQTTIDR</sequence>
<dbReference type="OrthoDB" id="598126at2"/>
<evidence type="ECO:0000313" key="3">
    <source>
        <dbReference type="Proteomes" id="UP000001007"/>
    </source>
</evidence>
<keyword evidence="1" id="KW-1133">Transmembrane helix</keyword>
<dbReference type="eggNOG" id="ENOG5034BW7">
    <property type="taxonomic scope" value="Bacteria"/>
</dbReference>
<feature type="transmembrane region" description="Helical" evidence="1">
    <location>
        <begin position="61"/>
        <end position="80"/>
    </location>
</feature>
<dbReference type="AlphaFoldDB" id="Q8KFP5"/>
<dbReference type="EnsemblBacteria" id="AAM71523">
    <property type="protein sequence ID" value="AAM71523"/>
    <property type="gene ID" value="CT0277"/>
</dbReference>
<protein>
    <submittedName>
        <fullName evidence="2">Uncharacterized protein</fullName>
    </submittedName>
</protein>